<dbReference type="SUPFAM" id="SSF53150">
    <property type="entry name" value="DNA repair protein MutS, domain II"/>
    <property type="match status" value="1"/>
</dbReference>
<sequence>VCANNMQDLIYKWGQVSVNKAYVAPVTSDDENMKDNLTHIIKKLSHSDQNGKSASKLKEFASNLSVCHGSSFSSSTHMSNTEKKSWLQEVRDLDGNPEGIILIYRKMQQPLQHENPQISNTNASTIHTIQNMLTSQIIITRDTNSTRPHFPIIVDLTTWVQPAGAEIGTATSEIIATPVTRTKVSMTNPQISGTVDIFAHSSTAILPASQSYNNSSNTSAVPVVTISALLTPNSRIEELLEALTIEQLSMIERTVQLIKRKKEEKVIRCQLTSILTSGTLVDSGLLTNEISTYYMSIKESCPTENNPPAYGICFVDTATGEFNLMSFVDDINRTQFKTLIMQVKPKEIVYEKVSICELNPIFYKQIEFWDANATWDDISCSRYFSNKQNLTGKDDDNDETMENGNNRYDPEIWPEAIKAAKNRPLILSALGGRTNLVFTFELNNDEDNANISDSAQTNSTVGIET</sequence>
<dbReference type="InterPro" id="IPR007860">
    <property type="entry name" value="DNA_mmatch_repair_MutS_con_dom"/>
</dbReference>
<dbReference type="Proteomes" id="UP001153678">
    <property type="component" value="Unassembled WGS sequence"/>
</dbReference>
<dbReference type="EMBL" id="CAMKVN010008003">
    <property type="protein sequence ID" value="CAI2192082.1"/>
    <property type="molecule type" value="Genomic_DNA"/>
</dbReference>
<proteinExistence type="predicted"/>
<dbReference type="GO" id="GO:0030983">
    <property type="term" value="F:mismatched DNA binding"/>
    <property type="evidence" value="ECO:0007669"/>
    <property type="project" value="InterPro"/>
</dbReference>
<evidence type="ECO:0000313" key="3">
    <source>
        <dbReference type="Proteomes" id="UP001153678"/>
    </source>
</evidence>
<dbReference type="Pfam" id="PF05188">
    <property type="entry name" value="MutS_II"/>
    <property type="match status" value="1"/>
</dbReference>
<feature type="non-terminal residue" evidence="2">
    <location>
        <position position="465"/>
    </location>
</feature>
<keyword evidence="3" id="KW-1185">Reference proteome</keyword>
<name>A0A9W4X7G8_9GLOM</name>
<evidence type="ECO:0000313" key="2">
    <source>
        <dbReference type="EMBL" id="CAI2192082.1"/>
    </source>
</evidence>
<dbReference type="GO" id="GO:0005524">
    <property type="term" value="F:ATP binding"/>
    <property type="evidence" value="ECO:0007669"/>
    <property type="project" value="InterPro"/>
</dbReference>
<reference evidence="2" key="1">
    <citation type="submission" date="2022-08" db="EMBL/GenBank/DDBJ databases">
        <authorList>
            <person name="Kallberg Y."/>
            <person name="Tangrot J."/>
            <person name="Rosling A."/>
        </authorList>
    </citation>
    <scope>NUCLEOTIDE SEQUENCE</scope>
    <source>
        <strain evidence="2">Wild A</strain>
    </source>
</reference>
<feature type="non-terminal residue" evidence="2">
    <location>
        <position position="1"/>
    </location>
</feature>
<feature type="domain" description="DNA mismatch repair protein MutS connector" evidence="1">
    <location>
        <begin position="294"/>
        <end position="352"/>
    </location>
</feature>
<dbReference type="Gene3D" id="3.30.420.110">
    <property type="entry name" value="MutS, connector domain"/>
    <property type="match status" value="1"/>
</dbReference>
<protein>
    <submittedName>
        <fullName evidence="2">4522_t:CDS:1</fullName>
    </submittedName>
</protein>
<comment type="caution">
    <text evidence="2">The sequence shown here is derived from an EMBL/GenBank/DDBJ whole genome shotgun (WGS) entry which is preliminary data.</text>
</comment>
<gene>
    <name evidence="2" type="ORF">FWILDA_LOCUS15397</name>
</gene>
<dbReference type="InterPro" id="IPR036678">
    <property type="entry name" value="MutS_con_dom_sf"/>
</dbReference>
<dbReference type="OrthoDB" id="10252754at2759"/>
<dbReference type="GO" id="GO:0006298">
    <property type="term" value="P:mismatch repair"/>
    <property type="evidence" value="ECO:0007669"/>
    <property type="project" value="InterPro"/>
</dbReference>
<accession>A0A9W4X7G8</accession>
<dbReference type="AlphaFoldDB" id="A0A9W4X7G8"/>
<evidence type="ECO:0000259" key="1">
    <source>
        <dbReference type="Pfam" id="PF05188"/>
    </source>
</evidence>
<organism evidence="2 3">
    <name type="scientific">Funneliformis geosporum</name>
    <dbReference type="NCBI Taxonomy" id="1117311"/>
    <lineage>
        <taxon>Eukaryota</taxon>
        <taxon>Fungi</taxon>
        <taxon>Fungi incertae sedis</taxon>
        <taxon>Mucoromycota</taxon>
        <taxon>Glomeromycotina</taxon>
        <taxon>Glomeromycetes</taxon>
        <taxon>Glomerales</taxon>
        <taxon>Glomeraceae</taxon>
        <taxon>Funneliformis</taxon>
    </lineage>
</organism>